<feature type="domain" description="Glycosyltransferase 2-like" evidence="1">
    <location>
        <begin position="7"/>
        <end position="136"/>
    </location>
</feature>
<dbReference type="CDD" id="cd00761">
    <property type="entry name" value="Glyco_tranf_GTA_type"/>
    <property type="match status" value="1"/>
</dbReference>
<dbReference type="InterPro" id="IPR029044">
    <property type="entry name" value="Nucleotide-diphossugar_trans"/>
</dbReference>
<sequence>MSNTSISVVLTHFNKGSLLQRTIESLQPDLPELLEIIVVDDASTDPTWPEFSQKLEQSYPKVKIIRNSDNQGPARRLNQGGNLAQGEYLFFMDADDVLAPHRLTQIVDLMQQSTSDLFYGNKVKIHDLAEINAYSEIITSTIEHPLTYMIQHNIMEMCVMCHTDTWKNSKGCNPSLFIQDESLALQLGAASKKLLFTKTPTVFVILDVEETKSLRGTNRLSRNLNQQHHDMFFTIYDFLKDHNLEQTQQNLLKKKALSTYWKSLKKHNKKSIKEFFYYILSKRNPDKWWSARVEQLKAYFSNLDHVRRPNT</sequence>
<dbReference type="PANTHER" id="PTHR43685:SF2">
    <property type="entry name" value="GLYCOSYLTRANSFERASE 2-LIKE DOMAIN-CONTAINING PROTEIN"/>
    <property type="match status" value="1"/>
</dbReference>
<dbReference type="Gene3D" id="3.90.550.10">
    <property type="entry name" value="Spore Coat Polysaccharide Biosynthesis Protein SpsA, Chain A"/>
    <property type="match status" value="1"/>
</dbReference>
<dbReference type="PANTHER" id="PTHR43685">
    <property type="entry name" value="GLYCOSYLTRANSFERASE"/>
    <property type="match status" value="1"/>
</dbReference>
<dbReference type="SUPFAM" id="SSF53448">
    <property type="entry name" value="Nucleotide-diphospho-sugar transferases"/>
    <property type="match status" value="1"/>
</dbReference>
<accession>A0ABX1UV63</accession>
<dbReference type="RefSeq" id="WP_171536131.1">
    <property type="nucleotide sequence ID" value="NZ_JABERJ010000013.1"/>
</dbReference>
<comment type="caution">
    <text evidence="2">The sequence shown here is derived from an EMBL/GenBank/DDBJ whole genome shotgun (WGS) entry which is preliminary data.</text>
</comment>
<evidence type="ECO:0000313" key="3">
    <source>
        <dbReference type="Proteomes" id="UP000555322"/>
    </source>
</evidence>
<gene>
    <name evidence="2" type="ORF">HLH15_06260</name>
</gene>
<organism evidence="2 3">
    <name type="scientific">Acinetobacter terrestris</name>
    <dbReference type="NCBI Taxonomy" id="2529843"/>
    <lineage>
        <taxon>Bacteria</taxon>
        <taxon>Pseudomonadati</taxon>
        <taxon>Pseudomonadota</taxon>
        <taxon>Gammaproteobacteria</taxon>
        <taxon>Moraxellales</taxon>
        <taxon>Moraxellaceae</taxon>
        <taxon>Acinetobacter</taxon>
        <taxon>Acinetobacter Taxon 24</taxon>
    </lineage>
</organism>
<dbReference type="Proteomes" id="UP000555322">
    <property type="component" value="Unassembled WGS sequence"/>
</dbReference>
<dbReference type="EMBL" id="JABERJ010000013">
    <property type="protein sequence ID" value="NNH26093.1"/>
    <property type="molecule type" value="Genomic_DNA"/>
</dbReference>
<proteinExistence type="predicted"/>
<name>A0ABX1UV63_9GAMM</name>
<dbReference type="Pfam" id="PF00535">
    <property type="entry name" value="Glycos_transf_2"/>
    <property type="match status" value="1"/>
</dbReference>
<dbReference type="InterPro" id="IPR050834">
    <property type="entry name" value="Glycosyltransf_2"/>
</dbReference>
<reference evidence="2 3" key="1">
    <citation type="submission" date="2020-04" db="EMBL/GenBank/DDBJ databases">
        <title>Acinetobacter Taxon 24.</title>
        <authorList>
            <person name="Nemec A."/>
            <person name="Radolfova-Krizova L."/>
            <person name="Higgins P.G."/>
            <person name="Spanelova P."/>
        </authorList>
    </citation>
    <scope>NUCLEOTIDE SEQUENCE [LARGE SCALE GENOMIC DNA]</scope>
    <source>
        <strain evidence="2 3">ANC 5084</strain>
    </source>
</reference>
<dbReference type="InterPro" id="IPR001173">
    <property type="entry name" value="Glyco_trans_2-like"/>
</dbReference>
<evidence type="ECO:0000313" key="2">
    <source>
        <dbReference type="EMBL" id="NNH26093.1"/>
    </source>
</evidence>
<protein>
    <submittedName>
        <fullName evidence="2">Glycosyltransferase family 2 protein</fullName>
    </submittedName>
</protein>
<keyword evidence="3" id="KW-1185">Reference proteome</keyword>
<evidence type="ECO:0000259" key="1">
    <source>
        <dbReference type="Pfam" id="PF00535"/>
    </source>
</evidence>